<accession>A0AAU9N2E2</accession>
<dbReference type="AlphaFoldDB" id="A0AAU9N2E2"/>
<feature type="region of interest" description="Disordered" evidence="1">
    <location>
        <begin position="151"/>
        <end position="170"/>
    </location>
</feature>
<name>A0AAU9N2E2_9ASTR</name>
<evidence type="ECO:0000313" key="2">
    <source>
        <dbReference type="EMBL" id="CAH1432755.1"/>
    </source>
</evidence>
<gene>
    <name evidence="2" type="ORF">LVIROSA_LOCUS19384</name>
</gene>
<evidence type="ECO:0000256" key="1">
    <source>
        <dbReference type="SAM" id="MobiDB-lite"/>
    </source>
</evidence>
<organism evidence="2 3">
    <name type="scientific">Lactuca virosa</name>
    <dbReference type="NCBI Taxonomy" id="75947"/>
    <lineage>
        <taxon>Eukaryota</taxon>
        <taxon>Viridiplantae</taxon>
        <taxon>Streptophyta</taxon>
        <taxon>Embryophyta</taxon>
        <taxon>Tracheophyta</taxon>
        <taxon>Spermatophyta</taxon>
        <taxon>Magnoliopsida</taxon>
        <taxon>eudicotyledons</taxon>
        <taxon>Gunneridae</taxon>
        <taxon>Pentapetalae</taxon>
        <taxon>asterids</taxon>
        <taxon>campanulids</taxon>
        <taxon>Asterales</taxon>
        <taxon>Asteraceae</taxon>
        <taxon>Cichorioideae</taxon>
        <taxon>Cichorieae</taxon>
        <taxon>Lactucinae</taxon>
        <taxon>Lactuca</taxon>
    </lineage>
</organism>
<dbReference type="EMBL" id="CAKMRJ010003334">
    <property type="protein sequence ID" value="CAH1432755.1"/>
    <property type="molecule type" value="Genomic_DNA"/>
</dbReference>
<sequence>MRSSSIDGIFSNTSKSNFPATAQMPGPGTHHMYGLQLLWCTQFDPISSAILPTQSPSSTGRNEIFLKSLARYTHWKYTDKERSLEASNQRNFFRNWTSFSRQWESCQDLGGTRDQISDMVLIFKYDSIYVRSRSFHISQASDQRKSFRDMQYMKGRKKKQVTRDSWKKVG</sequence>
<dbReference type="Proteomes" id="UP001157418">
    <property type="component" value="Unassembled WGS sequence"/>
</dbReference>
<reference evidence="2 3" key="1">
    <citation type="submission" date="2022-01" db="EMBL/GenBank/DDBJ databases">
        <authorList>
            <person name="Xiong W."/>
            <person name="Schranz E."/>
        </authorList>
    </citation>
    <scope>NUCLEOTIDE SEQUENCE [LARGE SCALE GENOMIC DNA]</scope>
</reference>
<proteinExistence type="predicted"/>
<feature type="compositionally biased region" description="Basic and acidic residues" evidence="1">
    <location>
        <begin position="161"/>
        <end position="170"/>
    </location>
</feature>
<comment type="caution">
    <text evidence="2">The sequence shown here is derived from an EMBL/GenBank/DDBJ whole genome shotgun (WGS) entry which is preliminary data.</text>
</comment>
<evidence type="ECO:0000313" key="3">
    <source>
        <dbReference type="Proteomes" id="UP001157418"/>
    </source>
</evidence>
<keyword evidence="3" id="KW-1185">Reference proteome</keyword>
<protein>
    <submittedName>
        <fullName evidence="2">Uncharacterized protein</fullName>
    </submittedName>
</protein>